<protein>
    <recommendedName>
        <fullName evidence="1">Ig-like domain-containing protein</fullName>
    </recommendedName>
</protein>
<dbReference type="Gene3D" id="2.60.40.10">
    <property type="entry name" value="Immunoglobulins"/>
    <property type="match status" value="2"/>
</dbReference>
<feature type="non-terminal residue" evidence="2">
    <location>
        <position position="173"/>
    </location>
</feature>
<proteinExistence type="predicted"/>
<reference evidence="2 3" key="1">
    <citation type="submission" date="2024-05" db="EMBL/GenBank/DDBJ databases">
        <authorList>
            <person name="Wallberg A."/>
        </authorList>
    </citation>
    <scope>NUCLEOTIDE SEQUENCE [LARGE SCALE GENOMIC DNA]</scope>
</reference>
<name>A0AAV2QEK2_MEGNR</name>
<dbReference type="InterPro" id="IPR007110">
    <property type="entry name" value="Ig-like_dom"/>
</dbReference>
<evidence type="ECO:0000313" key="2">
    <source>
        <dbReference type="EMBL" id="CAL4082896.1"/>
    </source>
</evidence>
<keyword evidence="3" id="KW-1185">Reference proteome</keyword>
<feature type="domain" description="Ig-like" evidence="1">
    <location>
        <begin position="117"/>
        <end position="173"/>
    </location>
</feature>
<accession>A0AAV2QEK2</accession>
<evidence type="ECO:0000313" key="3">
    <source>
        <dbReference type="Proteomes" id="UP001497623"/>
    </source>
</evidence>
<dbReference type="InterPro" id="IPR036179">
    <property type="entry name" value="Ig-like_dom_sf"/>
</dbReference>
<feature type="domain" description="Ig-like" evidence="1">
    <location>
        <begin position="14"/>
        <end position="114"/>
    </location>
</feature>
<evidence type="ECO:0000259" key="1">
    <source>
        <dbReference type="PROSITE" id="PS50835"/>
    </source>
</evidence>
<organism evidence="2 3">
    <name type="scientific">Meganyctiphanes norvegica</name>
    <name type="common">Northern krill</name>
    <name type="synonym">Thysanopoda norvegica</name>
    <dbReference type="NCBI Taxonomy" id="48144"/>
    <lineage>
        <taxon>Eukaryota</taxon>
        <taxon>Metazoa</taxon>
        <taxon>Ecdysozoa</taxon>
        <taxon>Arthropoda</taxon>
        <taxon>Crustacea</taxon>
        <taxon>Multicrustacea</taxon>
        <taxon>Malacostraca</taxon>
        <taxon>Eumalacostraca</taxon>
        <taxon>Eucarida</taxon>
        <taxon>Euphausiacea</taxon>
        <taxon>Euphausiidae</taxon>
        <taxon>Meganyctiphanes</taxon>
    </lineage>
</organism>
<dbReference type="PROSITE" id="PS50835">
    <property type="entry name" value="IG_LIKE"/>
    <property type="match status" value="2"/>
</dbReference>
<feature type="non-terminal residue" evidence="2">
    <location>
        <position position="1"/>
    </location>
</feature>
<gene>
    <name evidence="2" type="ORF">MNOR_LOCUS12021</name>
</gene>
<dbReference type="EMBL" id="CAXKWB010006462">
    <property type="protein sequence ID" value="CAL4082896.1"/>
    <property type="molecule type" value="Genomic_DNA"/>
</dbReference>
<comment type="caution">
    <text evidence="2">The sequence shown here is derived from an EMBL/GenBank/DDBJ whole genome shotgun (WGS) entry which is preliminary data.</text>
</comment>
<dbReference type="InterPro" id="IPR013783">
    <property type="entry name" value="Ig-like_fold"/>
</dbReference>
<dbReference type="Proteomes" id="UP001497623">
    <property type="component" value="Unassembled WGS sequence"/>
</dbReference>
<sequence length="173" mass="19358">CSSDLVGGQLCEAPLFMIFNYKDLIVKPGKQAQLDCGVHGNYSHCLWEKDNYIFQVENVYKGMYKGLRRPDSIEDNQCGIVVEHTTNKTHGVWTCTVYNSEYGAFVASKNCVITVKPTPTKVSTKQITAYPGDLHEIKCSVMAARPAVKITWTLNARDITADAEAKEIYNNQE</sequence>
<dbReference type="AlphaFoldDB" id="A0AAV2QEK2"/>
<dbReference type="SUPFAM" id="SSF48726">
    <property type="entry name" value="Immunoglobulin"/>
    <property type="match status" value="2"/>
</dbReference>